<evidence type="ECO:0000256" key="2">
    <source>
        <dbReference type="ARBA" id="ARBA00005546"/>
    </source>
</evidence>
<feature type="signal peptide" evidence="9">
    <location>
        <begin position="1"/>
        <end position="17"/>
    </location>
</feature>
<dbReference type="InterPro" id="IPR013926">
    <property type="entry name" value="CGI121/TPRKB"/>
</dbReference>
<evidence type="ECO:0000256" key="6">
    <source>
        <dbReference type="ARBA" id="ARBA00023242"/>
    </source>
</evidence>
<evidence type="ECO:0000256" key="1">
    <source>
        <dbReference type="ARBA" id="ARBA00004123"/>
    </source>
</evidence>
<evidence type="ECO:0000256" key="7">
    <source>
        <dbReference type="ARBA" id="ARBA00025043"/>
    </source>
</evidence>
<dbReference type="PANTHER" id="PTHR15840:SF10">
    <property type="entry name" value="EKC_KEOPS COMPLEX SUBUNIT TPRKB"/>
    <property type="match status" value="1"/>
</dbReference>
<reference evidence="10" key="1">
    <citation type="submission" date="2021-03" db="EMBL/GenBank/DDBJ databases">
        <authorList>
            <person name="Tagirdzhanova G."/>
        </authorList>
    </citation>
    <scope>NUCLEOTIDE SEQUENCE</scope>
</reference>
<evidence type="ECO:0000256" key="4">
    <source>
        <dbReference type="ARBA" id="ARBA00016009"/>
    </source>
</evidence>
<dbReference type="GO" id="GO:0005634">
    <property type="term" value="C:nucleus"/>
    <property type="evidence" value="ECO:0007669"/>
    <property type="project" value="UniProtKB-SubCell"/>
</dbReference>
<keyword evidence="9" id="KW-0732">Signal</keyword>
<evidence type="ECO:0000256" key="9">
    <source>
        <dbReference type="SAM" id="SignalP"/>
    </source>
</evidence>
<dbReference type="SUPFAM" id="SSF143870">
    <property type="entry name" value="PF0523-like"/>
    <property type="match status" value="1"/>
</dbReference>
<dbReference type="OrthoDB" id="329139at2759"/>
<name>A0A8H3F3F3_9LECA</name>
<evidence type="ECO:0000313" key="11">
    <source>
        <dbReference type="Proteomes" id="UP000664521"/>
    </source>
</evidence>
<dbReference type="GO" id="GO:0000408">
    <property type="term" value="C:EKC/KEOPS complex"/>
    <property type="evidence" value="ECO:0007669"/>
    <property type="project" value="TreeGrafter"/>
</dbReference>
<evidence type="ECO:0000256" key="5">
    <source>
        <dbReference type="ARBA" id="ARBA00022694"/>
    </source>
</evidence>
<protein>
    <recommendedName>
        <fullName evidence="4">EKC/KEOPS complex subunit CGI121</fullName>
    </recommendedName>
    <alternativeName>
        <fullName evidence="3">EKC/KEOPS complex subunit cgi121</fullName>
    </alternativeName>
</protein>
<dbReference type="InterPro" id="IPR036504">
    <property type="entry name" value="CGI121/TPRKB_sf"/>
</dbReference>
<keyword evidence="11" id="KW-1185">Reference proteome</keyword>
<comment type="similarity">
    <text evidence="2 8">Belongs to the CGI121/TPRKB family.</text>
</comment>
<dbReference type="Proteomes" id="UP000664521">
    <property type="component" value="Unassembled WGS sequence"/>
</dbReference>
<keyword evidence="5" id="KW-0819">tRNA processing</keyword>
<dbReference type="AlphaFoldDB" id="A0A8H3F3F3"/>
<comment type="subcellular location">
    <subcellularLocation>
        <location evidence="1">Nucleus</location>
    </subcellularLocation>
</comment>
<feature type="chain" id="PRO_5034978453" description="EKC/KEOPS complex subunit CGI121" evidence="9">
    <location>
        <begin position="18"/>
        <end position="204"/>
    </location>
</feature>
<proteinExistence type="inferred from homology"/>
<gene>
    <name evidence="10" type="ORF">HETSPECPRED_003809</name>
</gene>
<dbReference type="GO" id="GO:0005829">
    <property type="term" value="C:cytosol"/>
    <property type="evidence" value="ECO:0007669"/>
    <property type="project" value="TreeGrafter"/>
</dbReference>
<sequence>MALIQTLSLAHLPPSLAVHVALYQEVTNASFLQQQLLLGNSDFEYAFIDASVILSPNHLLAAVFRAVNDSDNGRLKSRNVHSEIVFALSPNNNIATSFRTFGILPTTRSLLVVKISTNPSITASSISQHLSATIEGTAIEFSKDNISKFTDIKKVKKIYKIGNKTDVQERKNRGSEKGTVVGELDDKKEMEVVILGMMALRGQT</sequence>
<dbReference type="GO" id="GO:0002949">
    <property type="term" value="P:tRNA threonylcarbamoyladenosine modification"/>
    <property type="evidence" value="ECO:0007669"/>
    <property type="project" value="TreeGrafter"/>
</dbReference>
<evidence type="ECO:0000256" key="8">
    <source>
        <dbReference type="RuleBase" id="RU004398"/>
    </source>
</evidence>
<dbReference type="Gene3D" id="3.30.2380.10">
    <property type="entry name" value="CGI121/TPRKB"/>
    <property type="match status" value="1"/>
</dbReference>
<comment type="caution">
    <text evidence="10">The sequence shown here is derived from an EMBL/GenBank/DDBJ whole genome shotgun (WGS) entry which is preliminary data.</text>
</comment>
<dbReference type="Pfam" id="PF08617">
    <property type="entry name" value="CGI-121"/>
    <property type="match status" value="1"/>
</dbReference>
<keyword evidence="6 8" id="KW-0539">Nucleus</keyword>
<comment type="function">
    <text evidence="7">Component of the EKC/KEOPS complex that is required for the formation of a threonylcarbamoyl group on adenosine at position 37 (t(6)A37) in tRNAs that read codons beginning with adenine. The complex is probably involved in the transfer of the threonylcarbamoyl moiety of threonylcarbamoyl-AMP (TC-AMP) to the N6 group of A37. CGI121 acts as an allosteric effector that regulates the t(6)A activity of the complex. The EKC/KEOPS complex also promotes both telomere uncapping and telomere elongation. The complex is required for efficient recruitment of transcriptional coactivators. CGI121 is not required for tRNA modification.</text>
</comment>
<organism evidence="10 11">
    <name type="scientific">Heterodermia speciosa</name>
    <dbReference type="NCBI Taxonomy" id="116794"/>
    <lineage>
        <taxon>Eukaryota</taxon>
        <taxon>Fungi</taxon>
        <taxon>Dikarya</taxon>
        <taxon>Ascomycota</taxon>
        <taxon>Pezizomycotina</taxon>
        <taxon>Lecanoromycetes</taxon>
        <taxon>OSLEUM clade</taxon>
        <taxon>Lecanoromycetidae</taxon>
        <taxon>Caliciales</taxon>
        <taxon>Physciaceae</taxon>
        <taxon>Heterodermia</taxon>
    </lineage>
</organism>
<dbReference type="PANTHER" id="PTHR15840">
    <property type="entry name" value="CGI-121 FAMILY MEMBER"/>
    <property type="match status" value="1"/>
</dbReference>
<evidence type="ECO:0000313" key="10">
    <source>
        <dbReference type="EMBL" id="CAF9918596.1"/>
    </source>
</evidence>
<evidence type="ECO:0000256" key="3">
    <source>
        <dbReference type="ARBA" id="ARBA00015316"/>
    </source>
</evidence>
<dbReference type="EMBL" id="CAJPDS010000022">
    <property type="protein sequence ID" value="CAF9918596.1"/>
    <property type="molecule type" value="Genomic_DNA"/>
</dbReference>
<accession>A0A8H3F3F3</accession>